<dbReference type="Pfam" id="PF07591">
    <property type="entry name" value="PT-HINT"/>
    <property type="match status" value="1"/>
</dbReference>
<feature type="region of interest" description="Disordered" evidence="1">
    <location>
        <begin position="1606"/>
        <end position="1631"/>
    </location>
</feature>
<dbReference type="Pfam" id="PF05860">
    <property type="entry name" value="TPS"/>
    <property type="match status" value="1"/>
</dbReference>
<dbReference type="NCBIfam" id="TIGR01901">
    <property type="entry name" value="adhes_NPXG"/>
    <property type="match status" value="1"/>
</dbReference>
<name>A0ABR6GRD8_9BURK</name>
<evidence type="ECO:0000313" key="4">
    <source>
        <dbReference type="EMBL" id="MBB3193723.1"/>
    </source>
</evidence>
<accession>A0ABR6GRD8</accession>
<feature type="compositionally biased region" description="Basic and acidic residues" evidence="1">
    <location>
        <begin position="3204"/>
        <end position="3215"/>
    </location>
</feature>
<feature type="compositionally biased region" description="Low complexity" evidence="1">
    <location>
        <begin position="2169"/>
        <end position="2184"/>
    </location>
</feature>
<dbReference type="Pfam" id="PF05594">
    <property type="entry name" value="Fil_haemagg"/>
    <property type="match status" value="12"/>
</dbReference>
<feature type="domain" description="Hint" evidence="2">
    <location>
        <begin position="3673"/>
        <end position="3786"/>
    </location>
</feature>
<proteinExistence type="predicted"/>
<dbReference type="Gene3D" id="2.160.20.10">
    <property type="entry name" value="Single-stranded right-handed beta-helix, Pectin lyase-like"/>
    <property type="match status" value="1"/>
</dbReference>
<feature type="region of interest" description="Disordered" evidence="1">
    <location>
        <begin position="1484"/>
        <end position="1515"/>
    </location>
</feature>
<evidence type="ECO:0000313" key="5">
    <source>
        <dbReference type="Proteomes" id="UP000574369"/>
    </source>
</evidence>
<dbReference type="SMART" id="SM00912">
    <property type="entry name" value="Haemagg_act"/>
    <property type="match status" value="1"/>
</dbReference>
<dbReference type="SUPFAM" id="SSF51294">
    <property type="entry name" value="Hedgehog/intein (Hint) domain"/>
    <property type="match status" value="1"/>
</dbReference>
<dbReference type="NCBIfam" id="TIGR01731">
    <property type="entry name" value="fil_hemag_20aa"/>
    <property type="match status" value="26"/>
</dbReference>
<dbReference type="InterPro" id="IPR008638">
    <property type="entry name" value="FhaB/CdiA-like_TPS"/>
</dbReference>
<gene>
    <name evidence="4" type="ORF">FHS28_001088</name>
</gene>
<dbReference type="InterPro" id="IPR011050">
    <property type="entry name" value="Pectin_lyase_fold/virulence"/>
</dbReference>
<feature type="region of interest" description="Disordered" evidence="1">
    <location>
        <begin position="3580"/>
        <end position="3668"/>
    </location>
</feature>
<dbReference type="Proteomes" id="UP000574369">
    <property type="component" value="Unassembled WGS sequence"/>
</dbReference>
<dbReference type="CDD" id="cd00081">
    <property type="entry name" value="Hint"/>
    <property type="match status" value="1"/>
</dbReference>
<reference evidence="4 5" key="1">
    <citation type="submission" date="2020-08" db="EMBL/GenBank/DDBJ databases">
        <title>Genomic Encyclopedia of Type Strains, Phase III (KMG-III): the genomes of soil and plant-associated and newly described type strains.</title>
        <authorList>
            <person name="Whitman W."/>
        </authorList>
    </citation>
    <scope>NUCLEOTIDE SEQUENCE [LARGE SCALE GENOMIC DNA]</scope>
    <source>
        <strain evidence="4 5">CECT 7247</strain>
    </source>
</reference>
<comment type="caution">
    <text evidence="4">The sequence shown here is derived from an EMBL/GenBank/DDBJ whole genome shotgun (WGS) entry which is preliminary data.</text>
</comment>
<sequence length="4005" mass="407051">MVAAGAPASGWAASGRLAAVVAAAKAQTQTLAGAVRQTRVVADPSAPGNQRPTVLRAPNGTPLVNIQTPSTAGVSRNTYGQFDLGPDGVILNNSRTDVSTQLGGWVQGNPWMGRGEARVILNEVNSSAPSQLHGYVEVAGRRAEVIIANPAGIQVDGGGFINASSATLTTGMPRLDAAGNVSGLAVQGGLIRIDGAGLDGSSTDYTALLSRAVELNAGFWAKNARIQTGTQVMSAETAVAAAAAGSGMGANGEPIGGETLPASGDRPRYALDSTALGGIYAQRITLVGTEAGLGVRQAGQMVGGQLTLRLDGWLDNTGSVYAQQADASGAPTLQVSSGQGVRNGGWMAAQGGVAVTAPQLQSTAVSVTAAGMAADGTVGNGPATLTLTASGSQQQSGQLLAPTLIDVQAPSVDLIGAQARSAAVAVAGDQVSARGATLLASDSLSVTARTLADLSNSQAQATTVQVTGGDVRADGAALSASGGLEMAAGDRLSASRASLMADTLRLSAHQADLSGGEFLQMGSRALTLGLDGALTADGARIATHASDLSVSAASISARDARFEHYGTGSLSLRSAIPMVGHRPDAIDAATVQAKAAVLDLSGAQLMTGGRFALVAGTASLDRAEVMAPSVDWITGQLSHQGGRTQVSGTEASRIVSLGALDNRLGRIESNSSSLTLQGAVIDNRAGLLSSVGNLSLDGQSLNNQAGVLLANQTLTIGAVQRPTLLDNSGGQLGAADVALTAAQVLNAGGLISATQTATVDAAAWQHGDGRLEATTLAVDANRWEGAGTVYARGQATFTAGLLQTAGVLGAGGALQVRAGQVFASGLIAAGLRADGTLRPAGEGQATTDPQAVQPVQGGLTLQAAALSNAGALQSSGAVDVDVTGDFNNTGSIYAYGAAAIRAGHLINPGTVAAQSDLTVSTDRLTGGGGLAAGLRGDNTLAAQGTLNVTARQQLEFSGAMTSVGELSATGASLQLQGAQLQSRTVNLRATEGDLSLDGSTVAANGLSLSAGQDLITSRALISAGQMQLAARDWINAGGRVTQTAADGALVSTLSRDLNNQNGIIESTGRTWTLSAATVNNTAGRLAQAGGDLTLYANTWNGAQGQVLAVGSLDWTVNGALTLAGATTQADAVHIQAEHLTHDGGQMVSGQATRLDVTGALSNQGGTLAAGSALTIDAGRVSNAAGGLMQSGSVLEIHTTGLNGSSGLVGVDGLDNQGGRLRSGADMLLTVSRLDNRGGWAGSSGAMTVHTTEGVLNAQGSLLAQQALGLTAGMLDNQQGRIASGGGAVSLATAGLLDNTQGSVLATGALTVQTSGLTNARGELSGTTVFVETQGQAFNNRAGKVLSSEAMTVRSGALDNFGGLLQSSQTLTLQTGGAALTNTLDASVLTPTGLRSQGTMQVDAGAVENSAGIGGAAVTLNAASLTNRQAVSGQTLALHLAGTLDNSAGQLVGLQSTNVTAGDILNQGGLIYGGHTLDLRASGLLDNRDTSESGHPIPATRQNSQAGSQGLQDADWHSQAANEGIQGGTVTVSASQVDNRAGQFLANTDLRITATESLDNSGGVLSGLGRTVLGDGRPEARSSVLRLTNASGRVWGGTGLTVSAASLNDSSNGGNGSIGDSGTGTGGGGGEFSSGGSLSLTLGGDLTYGTGTLLQARGDIGLTLGGNFINEGVLRAGGALDIQARDIDNRASGELSGAETRLTVTQAITNRGLIDGERVTVAADQLNNLGTGRIYGSDLTLAGGQLTNGAENGQAAVIASRGDLTIHMSGAVSNSADALVFADGDLRLTAASVDNTNATLEATRILQMDVSGAIHNRSIHDGAEALPQDPNAPQVLASKAFISSGGDMRLTTGQLMNSGATIEARGNLTLKSADIHNLNPYLKWQTVAGATTTGWEFQAPGSTVRYTPEQIRVLAAMEFTGEEWSSRWGSDAQGSLEPFVWKFHPQTSNWSQNTYHRKMLLPSERYPNEIFGRYLGGLGGDVAGSAARWFTWRLSADHVYTYQDNDGMDHDVTVPGAHYPASDRIWSDFGVTPGDDNALDAAVAVFFADANSRLVGDFTAFSYSRTSESAKVTQSAAGQIIVGGTLSVEGGRIVNDMSRIIGRDGLDIRSASIDNRSTQVAVSGSEHVDVYRTYNAGSSDPNTGYDYTTTDAVINGTVVLTLPELGAAGAGAAAAPGGRQQAGAVTGTGGAQGQSLGQAAAVRASDHGPLGHLVGASRQDVDRGEEAQARRAITMVRRAPEGLSTSLRPAATVQGFDASGRLRAVAVSLSLPTNSLFKLRTDTRSGYLVETDPRYANYRNWLSSDYLLQALAVDPATVQKRLGDGFYEQRLVREQVGQLTGSSFLQGYASDEAMYRDLLTNGASFASAHQLRPGVALTAEQMSQLTTDLVWLVEQSVTLADGSTQRVLVPQVYLMPRDGDLQASGALIAGNRVDIAMSGDLNNSGDLRASEGLRATAQNIVHSGSMRGTPLALSAAQDLRNLGGSLTATDSMSLKAGRDLVVSTTTASGTTATSQRTVLDRVASLTAGGVMVLQAGQDVVLEAARIRQTGLPGLPGQAALLGAQGVEALRSSGGVQGVPVVPAGPGTRGGMASDAGRGSPFAEGGILVQAGRDLKLTTVQTASSDRATFDANNHLYQGNSQQVGTSVEARGKVLLSAGQDLTAQGASVNSASAVQLNAERDVQLLAGQSTESLDEASKHKVKGFLNSTTTTTKTQLERTSATGTTISGDTVAVTAGQDIRVQGSNVVSDNATALQAGRDVTLENALDTRQSHSERQVVTKGLTGAGAGFSIGTRDQRSGQDAITQTVVASTVGSVGGDVSIIAGRNYSQVGSLLQTPKGDVDVLAQRISVTAAAQEGQDVQTTSFRQSGLSVSVSAPVISAMTSTMDMADNIGKVSDARMQALGAASTAIKAKEAVQALQADPKAAGGLSISITVGSSQSTSRTETTTTTHQGSEITAGGDIRLTAQGAGADSGIHIQGSDLAAAQRLALKAEGDVSLVSAQDRVRQKSSNSSSSAAVGVAMGVGSSGASIGITASASQARGKSDGEDVIQRNTRLEGQQVSIKSGGDTTLKGAVVSGDQVKVAAGGNLSIESLQDTSKFKSESMQVGGSATIGAGFSGSVSGGQSKIKSDYASVTEQSGIRAGDGGFQVEVKGHTDLQGGAITSTQAAVVTGVNSLDSGSLTLSDIQNKADYKGSSYNVSVGFGKKEEGGKKGGEAPKPTDGSYQLTEVKPGGAPGNSAGFGYSSGSDSSVTQAGISGVAGNTSARTGDVETGIKQIFDKSKVQQDLAAQVAITQTFGKEASQQVGDFAQTQMNEAKALLTKAQEESDPGKKAELEKQAAAIERDWGDHGVLRLAAHTVIGGLTGNMSGAAGAAAGTLTAPAVADALKNAGVQGDLAKSLTALASTAVGAAVGGGAAGGVTAFNEVTNNYLKHAQVLQKKAELAACKTSACRDEVNKRWTEISKEANNAALDACLNGSKEDCRAKLKEASTDLEELQANPDGKGQMKFLAESSNNIKQVDDKIRTALEILAYRANEEVSATYVSPAALAKAGLLSGDEAAELERRRLSTAIDVLGSLALPDSKAPRKPIKEPPASSTTKPGTSNTAVHAETPVPVEVSSKVSVQEPELPKTESPDRSAINPSTAKGSGADSEASTQAAGKETTEAGASCANPPQCFVAGTLIHTVDGPKPIEKFVGGELVLSRHEHTGEAGVRPVVATVATKDQPIYEVVIEDVLGNTETLHTTAEHPFWVVARPEDAGEDASGMRESQWVRAASLTPGMRLVDMLGAELIVRSQSAAERSADVFNVEIQEHHTYHVGILRVWAHNAPCCSGGNSQPEPAASERYELVGPTKPTNWDSLTSHPDSHALAVHGGAVTDDQLIVRARTGIKPDGSAGPIPKLASAFYSDDLLIETDQAIRSGGALARAIARQPGQTVVRVETQDVGDLGKNVGYGYARLGGTGNMTANAAASGPLQRVDGLKSAQGIYEFNPNKGVWETITVYPVPH</sequence>
<dbReference type="SMART" id="SM00306">
    <property type="entry name" value="HintN"/>
    <property type="match status" value="1"/>
</dbReference>
<feature type="compositionally biased region" description="Low complexity" evidence="1">
    <location>
        <begin position="3612"/>
        <end position="3626"/>
    </location>
</feature>
<organism evidence="4 5">
    <name type="scientific">Roseateles terrae</name>
    <dbReference type="NCBI Taxonomy" id="431060"/>
    <lineage>
        <taxon>Bacteria</taxon>
        <taxon>Pseudomonadati</taxon>
        <taxon>Pseudomonadota</taxon>
        <taxon>Betaproteobacteria</taxon>
        <taxon>Burkholderiales</taxon>
        <taxon>Sphaerotilaceae</taxon>
        <taxon>Roseateles</taxon>
    </lineage>
</organism>
<evidence type="ECO:0000256" key="1">
    <source>
        <dbReference type="SAM" id="MobiDB-lite"/>
    </source>
</evidence>
<dbReference type="InterPro" id="IPR008619">
    <property type="entry name" value="Filamentous_hemagglutn_rpt"/>
</dbReference>
<feature type="region of interest" description="Disordered" evidence="1">
    <location>
        <begin position="2169"/>
        <end position="2227"/>
    </location>
</feature>
<dbReference type="SUPFAM" id="SSF51126">
    <property type="entry name" value="Pectin lyase-like"/>
    <property type="match status" value="1"/>
</dbReference>
<protein>
    <submittedName>
        <fullName evidence="4">Filamentous hemagglutinin</fullName>
    </submittedName>
</protein>
<dbReference type="InterPro" id="IPR025157">
    <property type="entry name" value="Hemagglutinin_rpt"/>
</dbReference>
<feature type="compositionally biased region" description="Polar residues" evidence="1">
    <location>
        <begin position="1499"/>
        <end position="1510"/>
    </location>
</feature>
<dbReference type="InterPro" id="IPR012334">
    <property type="entry name" value="Pectin_lyas_fold"/>
</dbReference>
<feature type="domain" description="Filamentous haemagglutinin FhaB/tRNA nuclease CdiA-like TPS" evidence="3">
    <location>
        <begin position="58"/>
        <end position="178"/>
    </location>
</feature>
<feature type="region of interest" description="Disordered" evidence="1">
    <location>
        <begin position="2935"/>
        <end position="2954"/>
    </location>
</feature>
<feature type="compositionally biased region" description="Polar residues" evidence="1">
    <location>
        <begin position="3594"/>
        <end position="3606"/>
    </location>
</feature>
<feature type="compositionally biased region" description="Gly residues" evidence="1">
    <location>
        <begin position="1612"/>
        <end position="1631"/>
    </location>
</feature>
<dbReference type="InterPro" id="IPR003587">
    <property type="entry name" value="Hint_dom_N"/>
</dbReference>
<dbReference type="RefSeq" id="WP_184294192.1">
    <property type="nucleotide sequence ID" value="NZ_JACHXO010000001.1"/>
</dbReference>
<feature type="region of interest" description="Disordered" evidence="1">
    <location>
        <begin position="3204"/>
        <end position="3247"/>
    </location>
</feature>
<evidence type="ECO:0000259" key="2">
    <source>
        <dbReference type="SMART" id="SM00306"/>
    </source>
</evidence>
<evidence type="ECO:0000259" key="3">
    <source>
        <dbReference type="SMART" id="SM00912"/>
    </source>
</evidence>
<keyword evidence="5" id="KW-1185">Reference proteome</keyword>
<dbReference type="InterPro" id="IPR010069">
    <property type="entry name" value="CdiA_FHA1_rpt"/>
</dbReference>
<dbReference type="Gene3D" id="2.170.16.10">
    <property type="entry name" value="Hedgehog/Intein (Hint) domain"/>
    <property type="match status" value="1"/>
</dbReference>
<dbReference type="EMBL" id="JACHXO010000001">
    <property type="protein sequence ID" value="MBB3193723.1"/>
    <property type="molecule type" value="Genomic_DNA"/>
</dbReference>
<dbReference type="InterPro" id="IPR036844">
    <property type="entry name" value="Hint_dom_sf"/>
</dbReference>
<dbReference type="Pfam" id="PF13332">
    <property type="entry name" value="Fil_haemagg_2"/>
    <property type="match status" value="3"/>
</dbReference>
<feature type="compositionally biased region" description="Basic and acidic residues" evidence="1">
    <location>
        <begin position="2218"/>
        <end position="2227"/>
    </location>
</feature>